<name>A0A9D4CXD6_DREPO</name>
<reference evidence="1" key="1">
    <citation type="journal article" date="2019" name="bioRxiv">
        <title>The Genome of the Zebra Mussel, Dreissena polymorpha: A Resource for Invasive Species Research.</title>
        <authorList>
            <person name="McCartney M.A."/>
            <person name="Auch B."/>
            <person name="Kono T."/>
            <person name="Mallez S."/>
            <person name="Zhang Y."/>
            <person name="Obille A."/>
            <person name="Becker A."/>
            <person name="Abrahante J.E."/>
            <person name="Garbe J."/>
            <person name="Badalamenti J.P."/>
            <person name="Herman A."/>
            <person name="Mangelson H."/>
            <person name="Liachko I."/>
            <person name="Sullivan S."/>
            <person name="Sone E.D."/>
            <person name="Koren S."/>
            <person name="Silverstein K.A.T."/>
            <person name="Beckman K.B."/>
            <person name="Gohl D.M."/>
        </authorList>
    </citation>
    <scope>NUCLEOTIDE SEQUENCE</scope>
    <source>
        <strain evidence="1">Duluth1</strain>
        <tissue evidence="1">Whole animal</tissue>
    </source>
</reference>
<dbReference type="EMBL" id="JAIWYP010000011">
    <property type="protein sequence ID" value="KAH3734232.1"/>
    <property type="molecule type" value="Genomic_DNA"/>
</dbReference>
<dbReference type="Proteomes" id="UP000828390">
    <property type="component" value="Unassembled WGS sequence"/>
</dbReference>
<evidence type="ECO:0000313" key="2">
    <source>
        <dbReference type="Proteomes" id="UP000828390"/>
    </source>
</evidence>
<dbReference type="AlphaFoldDB" id="A0A9D4CXD6"/>
<comment type="caution">
    <text evidence="1">The sequence shown here is derived from an EMBL/GenBank/DDBJ whole genome shotgun (WGS) entry which is preliminary data.</text>
</comment>
<proteinExistence type="predicted"/>
<protein>
    <submittedName>
        <fullName evidence="1">Uncharacterized protein</fullName>
    </submittedName>
</protein>
<organism evidence="1 2">
    <name type="scientific">Dreissena polymorpha</name>
    <name type="common">Zebra mussel</name>
    <name type="synonym">Mytilus polymorpha</name>
    <dbReference type="NCBI Taxonomy" id="45954"/>
    <lineage>
        <taxon>Eukaryota</taxon>
        <taxon>Metazoa</taxon>
        <taxon>Spiralia</taxon>
        <taxon>Lophotrochozoa</taxon>
        <taxon>Mollusca</taxon>
        <taxon>Bivalvia</taxon>
        <taxon>Autobranchia</taxon>
        <taxon>Heteroconchia</taxon>
        <taxon>Euheterodonta</taxon>
        <taxon>Imparidentia</taxon>
        <taxon>Neoheterodontei</taxon>
        <taxon>Myida</taxon>
        <taxon>Dreissenoidea</taxon>
        <taxon>Dreissenidae</taxon>
        <taxon>Dreissena</taxon>
    </lineage>
</organism>
<gene>
    <name evidence="1" type="ORF">DPMN_040671</name>
</gene>
<evidence type="ECO:0000313" key="1">
    <source>
        <dbReference type="EMBL" id="KAH3734232.1"/>
    </source>
</evidence>
<keyword evidence="2" id="KW-1185">Reference proteome</keyword>
<reference evidence="1" key="2">
    <citation type="submission" date="2020-11" db="EMBL/GenBank/DDBJ databases">
        <authorList>
            <person name="McCartney M.A."/>
            <person name="Auch B."/>
            <person name="Kono T."/>
            <person name="Mallez S."/>
            <person name="Becker A."/>
            <person name="Gohl D.M."/>
            <person name="Silverstein K.A.T."/>
            <person name="Koren S."/>
            <person name="Bechman K.B."/>
            <person name="Herman A."/>
            <person name="Abrahante J.E."/>
            <person name="Garbe J."/>
        </authorList>
    </citation>
    <scope>NUCLEOTIDE SEQUENCE</scope>
    <source>
        <strain evidence="1">Duluth1</strain>
        <tissue evidence="1">Whole animal</tissue>
    </source>
</reference>
<sequence length="134" mass="15012">MSVGVCNMMTKLGYGEEIRRKRVEMYMNNDMLANAQSLSAVTQITAGSKGEGLACWGESDLDIVFVIQKVLCVEAGVDLHTILDAKDVYRMDTRLYLGYCRMLLEKTNSTGLPMFSPALWYDGKEDFCLAAEYL</sequence>
<accession>A0A9D4CXD6</accession>